<keyword evidence="2" id="KW-0472">Membrane</keyword>
<dbReference type="PANTHER" id="PTHR36902">
    <property type="entry name" value="ENRICHED IN SURFACE-LABELED PROTEOME PROTEIN 9"/>
    <property type="match status" value="1"/>
</dbReference>
<dbReference type="AlphaFoldDB" id="A0AAE0RT72"/>
<dbReference type="Pfam" id="PF25898">
    <property type="entry name" value="LolA_2nd_metazoa"/>
    <property type="match status" value="2"/>
</dbReference>
<accession>A0AAE0RT72</accession>
<dbReference type="Gene3D" id="3.50.4.10">
    <property type="entry name" value="Hepatocyte Growth Factor"/>
    <property type="match status" value="5"/>
</dbReference>
<dbReference type="InterPro" id="IPR003609">
    <property type="entry name" value="Pan_app"/>
</dbReference>
<feature type="domain" description="Apple" evidence="3">
    <location>
        <begin position="895"/>
        <end position="983"/>
    </location>
</feature>
<sequence length="1089" mass="121868">MNGSYSLHMKDPLKLFYLDNTYAYTGQRMARGLMCDVFTSLRNDYPVPGFGTLAATFEYYFLQDSIQEYPDDGDTTDTQMPILLDVRVDTIGYHATYNFLDFNEEHPGISVFDVSSCFSENAKLQFRVRFPGRFKRSNSNYIRDLAQRVFYETMNVKPLRVQDVRVDYDNSNIYISATLLDRSPYAAEFTFLSGTEIEKNDDLVYASDLVNTPQDCAKMCVTNPNFVCNSFDFCSQDPTGTCRLSKRHIGDGLAVPINSTCDHFSRTVNGPAIQELPIEDAYNNLLQNVYSQQVSIMMPDGTQYIAVDTSVTFGWIFKAPVPSLTGQFSYNLEMVIPSQKAVYNTKIWYDYDYKLVRYDIVNTQPNQPLYTPITTIHDFNKGLSYNINNDLGNCTVTPITNSSFDVGLDNSSVNTLGAAYMKMKSPLDLFYLNASYRFAGQKSVRGMLCDVFEAKQMDFPLGNQVAKANLQFYFLTDDWNEMSQESGTPVNTQPVKLVVDAVNSAFSLTYNFFDFNEQHPDLSNFNVLPCFTGDQQKMFLLTFQGSYHPTLDGRLRIFQKNVRLTLAAFLSVSPLRFQNAQITFKGNEIYYTATMVEQAPVILDYIKSSNKVGIYTVDKNYYSISNPMDCASRCRTEASFQCRSFDYCPAVQICQLSRMLTPDGSQLNANESCDHYSQAVNNQNNVEITVSQAFIALRDLVYKNLLNVSIQAGSMRIVFPATSFASKILPTDVNQTLGNMNLLHFTANRHNANYATSDAQTQGGSVDQCAAQCINQGSFNCRGFSYCYDTGVCQLSKTHPDQNPPFNATQSNQCDVYGRNYLDNYVASPGMIPITTHDTAVTNVPDVNSCARQCTNYNAYTCKSFDYCPGTMNCYLRKSRALIVSPVSLTASGQCSHYKRNYLSDFTLSSTAQPITVGQNLLFANVTVEDCSKLCVENSGNDCKNFAFCGATSSCRILSSQPPSNSGGTTQPLQGCDLYTRQYVQSSSIPLTSNTVQVTNGYNGGQYVQSSSIPLTSNTVQVTNGYNGAAMAGIAIGMFIPGMLVGAALLHFLRTKKFFNWERMPEPEQEPEPEPEREGEQFKMNNMKE</sequence>
<dbReference type="PANTHER" id="PTHR36902:SF1">
    <property type="entry name" value="ENRICHED IN SURFACE-LABELED PROTEOME PROTEIN 9"/>
    <property type="match status" value="1"/>
</dbReference>
<proteinExistence type="predicted"/>
<evidence type="ECO:0000313" key="5">
    <source>
        <dbReference type="Proteomes" id="UP001195483"/>
    </source>
</evidence>
<feature type="compositionally biased region" description="Basic and acidic residues" evidence="1">
    <location>
        <begin position="1074"/>
        <end position="1089"/>
    </location>
</feature>
<keyword evidence="2" id="KW-1133">Transmembrane helix</keyword>
<reference evidence="4" key="2">
    <citation type="journal article" date="2021" name="Genome Biol. Evol.">
        <title>Developing a high-quality reference genome for a parasitic bivalve with doubly uniparental inheritance (Bivalvia: Unionida).</title>
        <authorList>
            <person name="Smith C.H."/>
        </authorList>
    </citation>
    <scope>NUCLEOTIDE SEQUENCE</scope>
    <source>
        <strain evidence="4">CHS0354</strain>
        <tissue evidence="4">Mantle</tissue>
    </source>
</reference>
<evidence type="ECO:0000256" key="2">
    <source>
        <dbReference type="SAM" id="Phobius"/>
    </source>
</evidence>
<evidence type="ECO:0000259" key="3">
    <source>
        <dbReference type="PROSITE" id="PS50948"/>
    </source>
</evidence>
<comment type="caution">
    <text evidence="4">The sequence shown here is derived from an EMBL/GenBank/DDBJ whole genome shotgun (WGS) entry which is preliminary data.</text>
</comment>
<dbReference type="InterPro" id="IPR058831">
    <property type="entry name" value="LolA-like_dom_2nd"/>
</dbReference>
<gene>
    <name evidence="4" type="ORF">CHS0354_022164</name>
</gene>
<protein>
    <recommendedName>
        <fullName evidence="3">Apple domain-containing protein</fullName>
    </recommendedName>
</protein>
<feature type="domain" description="Apple" evidence="3">
    <location>
        <begin position="183"/>
        <end position="268"/>
    </location>
</feature>
<organism evidence="4 5">
    <name type="scientific">Potamilus streckersoni</name>
    <dbReference type="NCBI Taxonomy" id="2493646"/>
    <lineage>
        <taxon>Eukaryota</taxon>
        <taxon>Metazoa</taxon>
        <taxon>Spiralia</taxon>
        <taxon>Lophotrochozoa</taxon>
        <taxon>Mollusca</taxon>
        <taxon>Bivalvia</taxon>
        <taxon>Autobranchia</taxon>
        <taxon>Heteroconchia</taxon>
        <taxon>Palaeoheterodonta</taxon>
        <taxon>Unionida</taxon>
        <taxon>Unionoidea</taxon>
        <taxon>Unionidae</taxon>
        <taxon>Ambleminae</taxon>
        <taxon>Lampsilini</taxon>
        <taxon>Potamilus</taxon>
    </lineage>
</organism>
<name>A0AAE0RT72_9BIVA</name>
<dbReference type="Pfam" id="PF00024">
    <property type="entry name" value="PAN_1"/>
    <property type="match status" value="5"/>
</dbReference>
<reference evidence="4" key="1">
    <citation type="journal article" date="2021" name="Genome Biol. Evol.">
        <title>A High-Quality Reference Genome for a Parasitic Bivalve with Doubly Uniparental Inheritance (Bivalvia: Unionida).</title>
        <authorList>
            <person name="Smith C.H."/>
        </authorList>
    </citation>
    <scope>NUCLEOTIDE SEQUENCE</scope>
    <source>
        <strain evidence="4">CHS0354</strain>
    </source>
</reference>
<dbReference type="SMART" id="SM00473">
    <property type="entry name" value="PAN_AP"/>
    <property type="match status" value="5"/>
</dbReference>
<feature type="region of interest" description="Disordered" evidence="1">
    <location>
        <begin position="1064"/>
        <end position="1089"/>
    </location>
</feature>
<dbReference type="CDD" id="cd01099">
    <property type="entry name" value="PAN_AP_HGF"/>
    <property type="match status" value="1"/>
</dbReference>
<evidence type="ECO:0000256" key="1">
    <source>
        <dbReference type="SAM" id="MobiDB-lite"/>
    </source>
</evidence>
<dbReference type="SUPFAM" id="SSF57414">
    <property type="entry name" value="Hairpin loop containing domain-like"/>
    <property type="match status" value="3"/>
</dbReference>
<dbReference type="PROSITE" id="PS50948">
    <property type="entry name" value="PAN"/>
    <property type="match status" value="2"/>
</dbReference>
<dbReference type="Proteomes" id="UP001195483">
    <property type="component" value="Unassembled WGS sequence"/>
</dbReference>
<reference evidence="4" key="3">
    <citation type="submission" date="2023-05" db="EMBL/GenBank/DDBJ databases">
        <authorList>
            <person name="Smith C.H."/>
        </authorList>
    </citation>
    <scope>NUCLEOTIDE SEQUENCE</scope>
    <source>
        <strain evidence="4">CHS0354</strain>
        <tissue evidence="4">Mantle</tissue>
    </source>
</reference>
<feature type="transmembrane region" description="Helical" evidence="2">
    <location>
        <begin position="1029"/>
        <end position="1053"/>
    </location>
</feature>
<keyword evidence="5" id="KW-1185">Reference proteome</keyword>
<evidence type="ECO:0000313" key="4">
    <source>
        <dbReference type="EMBL" id="KAK3579144.1"/>
    </source>
</evidence>
<dbReference type="EMBL" id="JAEAOA010001340">
    <property type="protein sequence ID" value="KAK3579144.1"/>
    <property type="molecule type" value="Genomic_DNA"/>
</dbReference>
<keyword evidence="2" id="KW-0812">Transmembrane</keyword>